<dbReference type="GO" id="GO:0030655">
    <property type="term" value="P:beta-lactam antibiotic catabolic process"/>
    <property type="evidence" value="ECO:0007669"/>
    <property type="project" value="InterPro"/>
</dbReference>
<feature type="domain" description="Beta-lactamase class A catalytic" evidence="1">
    <location>
        <begin position="19"/>
        <end position="275"/>
    </location>
</feature>
<dbReference type="GO" id="GO:0046677">
    <property type="term" value="P:response to antibiotic"/>
    <property type="evidence" value="ECO:0007669"/>
    <property type="project" value="InterPro"/>
</dbReference>
<dbReference type="AlphaFoldDB" id="A0A0K9YKH8"/>
<reference evidence="2 5" key="3">
    <citation type="submission" date="2019-06" db="EMBL/GenBank/DDBJ databases">
        <title>Whole genome shotgun sequence of Brevibacillus reuszeri NBRC 15719.</title>
        <authorList>
            <person name="Hosoyama A."/>
            <person name="Uohara A."/>
            <person name="Ohji S."/>
            <person name="Ichikawa N."/>
        </authorList>
    </citation>
    <scope>NUCLEOTIDE SEQUENCE [LARGE SCALE GENOMIC DNA]</scope>
    <source>
        <strain evidence="2 5">NBRC 15719</strain>
    </source>
</reference>
<dbReference type="Proteomes" id="UP000036834">
    <property type="component" value="Unassembled WGS sequence"/>
</dbReference>
<keyword evidence="5" id="KW-1185">Reference proteome</keyword>
<evidence type="ECO:0000259" key="1">
    <source>
        <dbReference type="Pfam" id="PF13354"/>
    </source>
</evidence>
<dbReference type="SUPFAM" id="SSF56601">
    <property type="entry name" value="beta-lactamase/transpeptidase-like"/>
    <property type="match status" value="1"/>
</dbReference>
<gene>
    <name evidence="3" type="ORF">ADS79_25475</name>
    <name evidence="2" type="ORF">BRE01_52950</name>
</gene>
<comment type="caution">
    <text evidence="3">The sequence shown here is derived from an EMBL/GenBank/DDBJ whole genome shotgun (WGS) entry which is preliminary data.</text>
</comment>
<reference evidence="3" key="2">
    <citation type="submission" date="2015-07" db="EMBL/GenBank/DDBJ databases">
        <title>MeaNS - Measles Nucleotide Surveillance Program.</title>
        <authorList>
            <person name="Tran T."/>
            <person name="Druce J."/>
        </authorList>
    </citation>
    <scope>NUCLEOTIDE SEQUENCE</scope>
    <source>
        <strain evidence="3">DSM 9887</strain>
    </source>
</reference>
<dbReference type="EMBL" id="BJON01000022">
    <property type="protein sequence ID" value="GED71593.1"/>
    <property type="molecule type" value="Genomic_DNA"/>
</dbReference>
<dbReference type="PATRIC" id="fig|54915.3.peg.4248"/>
<proteinExistence type="predicted"/>
<evidence type="ECO:0000313" key="2">
    <source>
        <dbReference type="EMBL" id="GED71593.1"/>
    </source>
</evidence>
<dbReference type="OrthoDB" id="9775096at2"/>
<dbReference type="PANTHER" id="PTHR35333">
    <property type="entry name" value="BETA-LACTAMASE"/>
    <property type="match status" value="1"/>
</dbReference>
<organism evidence="3 4">
    <name type="scientific">Brevibacillus reuszeri</name>
    <dbReference type="NCBI Taxonomy" id="54915"/>
    <lineage>
        <taxon>Bacteria</taxon>
        <taxon>Bacillati</taxon>
        <taxon>Bacillota</taxon>
        <taxon>Bacilli</taxon>
        <taxon>Bacillales</taxon>
        <taxon>Paenibacillaceae</taxon>
        <taxon>Brevibacillus</taxon>
    </lineage>
</organism>
<evidence type="ECO:0000313" key="4">
    <source>
        <dbReference type="Proteomes" id="UP000036834"/>
    </source>
</evidence>
<accession>A0A0K9YKH8</accession>
<reference evidence="4" key="1">
    <citation type="submission" date="2015-07" db="EMBL/GenBank/DDBJ databases">
        <title>Genome sequencing project for genomic taxonomy and phylogenomics of Bacillus-like bacteria.</title>
        <authorList>
            <person name="Liu B."/>
            <person name="Wang J."/>
            <person name="Zhu Y."/>
            <person name="Liu G."/>
            <person name="Chen Q."/>
            <person name="Chen Z."/>
            <person name="Lan J."/>
            <person name="Che J."/>
            <person name="Ge C."/>
            <person name="Shi H."/>
            <person name="Pan Z."/>
            <person name="Liu X."/>
        </authorList>
    </citation>
    <scope>NUCLEOTIDE SEQUENCE [LARGE SCALE GENOMIC DNA]</scope>
    <source>
        <strain evidence="4">DSM 9887</strain>
    </source>
</reference>
<dbReference type="InterPro" id="IPR045155">
    <property type="entry name" value="Beta-lactam_cat"/>
</dbReference>
<dbReference type="InterPro" id="IPR012338">
    <property type="entry name" value="Beta-lactam/transpept-like"/>
</dbReference>
<dbReference type="RefSeq" id="WP_049741263.1">
    <property type="nucleotide sequence ID" value="NZ_BJON01000022.1"/>
</dbReference>
<dbReference type="GO" id="GO:0008800">
    <property type="term" value="F:beta-lactamase activity"/>
    <property type="evidence" value="ECO:0007669"/>
    <property type="project" value="InterPro"/>
</dbReference>
<dbReference type="Gene3D" id="3.40.710.10">
    <property type="entry name" value="DD-peptidase/beta-lactamase superfamily"/>
    <property type="match status" value="1"/>
</dbReference>
<evidence type="ECO:0000313" key="3">
    <source>
        <dbReference type="EMBL" id="KNB69263.1"/>
    </source>
</evidence>
<protein>
    <submittedName>
        <fullName evidence="2">Beta-lactamase</fullName>
    </submittedName>
</protein>
<dbReference type="EMBL" id="LGIQ01000011">
    <property type="protein sequence ID" value="KNB69263.1"/>
    <property type="molecule type" value="Genomic_DNA"/>
</dbReference>
<dbReference type="Proteomes" id="UP000319578">
    <property type="component" value="Unassembled WGS sequence"/>
</dbReference>
<sequence>MSLQQKLEDLLRETRGTFGIAVKNLQTGEEASINADRLFQLASVFKIPILATLYRDVEAGKQTLEQRITITETDNVPGSTILASLDWGVELTMKDLAMLMIIVSDNVATDVLLKMIGVQNVDSYMKQLGLENTFINHSCWELLSLCVGMEPHPYSPEIYAQFFTREFDEENIVFKADKRGNVSTATEMSRLVEMIANEQLLTKTSTDGMMDILGRQQFKNRLPQLLPSQAKVAHKTGTLPPGFTISENTTIGSIVNDVGIVYMPKDKGAFTIAVLSQGNPSVADGERMIARIARTAYDHFMM</sequence>
<dbReference type="Pfam" id="PF13354">
    <property type="entry name" value="Beta-lactamase2"/>
    <property type="match status" value="1"/>
</dbReference>
<name>A0A0K9YKH8_9BACL</name>
<dbReference type="InterPro" id="IPR000871">
    <property type="entry name" value="Beta-lactam_class-A"/>
</dbReference>
<dbReference type="STRING" id="54915.ADS79_25475"/>
<evidence type="ECO:0000313" key="5">
    <source>
        <dbReference type="Proteomes" id="UP000319578"/>
    </source>
</evidence>
<dbReference type="PANTHER" id="PTHR35333:SF3">
    <property type="entry name" value="BETA-LACTAMASE-TYPE TRANSPEPTIDASE FOLD CONTAINING PROTEIN"/>
    <property type="match status" value="1"/>
</dbReference>